<dbReference type="GO" id="GO:0009277">
    <property type="term" value="C:fungal-type cell wall"/>
    <property type="evidence" value="ECO:0007669"/>
    <property type="project" value="TreeGrafter"/>
</dbReference>
<keyword evidence="9" id="KW-1185">Reference proteome</keyword>
<dbReference type="EMBL" id="LN890960">
    <property type="protein sequence ID" value="CUS14258.1"/>
    <property type="molecule type" value="Genomic_DNA"/>
</dbReference>
<accession>A0A292Q5Q7</accession>
<dbReference type="Pfam" id="PF22799">
    <property type="entry name" value="PIR1-like_C"/>
    <property type="match status" value="1"/>
</dbReference>
<dbReference type="PANTHER" id="PTHR47254">
    <property type="entry name" value="CELL WALL MANNOPROTEIN CIS3-RELATED"/>
    <property type="match status" value="1"/>
</dbReference>
<dbReference type="GO" id="GO:0031505">
    <property type="term" value="P:fungal-type cell wall organization"/>
    <property type="evidence" value="ECO:0007669"/>
    <property type="project" value="UniProtKB-ARBA"/>
</dbReference>
<dbReference type="InterPro" id="IPR051153">
    <property type="entry name" value="Yeast_CWMannoprotein_PIR"/>
</dbReference>
<dbReference type="GO" id="GO:0005199">
    <property type="term" value="F:structural constituent of cell wall"/>
    <property type="evidence" value="ECO:0007669"/>
    <property type="project" value="InterPro"/>
</dbReference>
<dbReference type="InterPro" id="IPR000420">
    <property type="entry name" value="Yeast_PIR_rpt"/>
</dbReference>
<keyword evidence="2" id="KW-0134">Cell wall</keyword>
<sequence>MPTPQGVTALLTPGAVLDNCVINFPGVHGISIQPADLAAGVISAAGSGTGGGAGGVASAVSAATTGDAAENPRRRRDVTQISDGQIQVVPVAGHTGVAAPGSVWPAPAIGAVTQIPDGQIQAPCAAYPDAAADAVRVVTQIDDGQIQAPCAAYPGAAADAVRVVTQIDDGQIQAPGAAETVTQIADGQVQGPQKHSTLKTRQNGYPLQVTLKDGVLTDILGRIGYIADNRQLQFDAPPQAGAIYTGGFSACPDGTLALGSSNVFYACGSSDFTNLYDTLVYPDNCRPVKLYFR</sequence>
<dbReference type="PROSITE" id="PS50256">
    <property type="entry name" value="PIR_REPEAT_2"/>
    <property type="match status" value="1"/>
</dbReference>
<keyword evidence="3" id="KW-0964">Secreted</keyword>
<evidence type="ECO:0000256" key="6">
    <source>
        <dbReference type="ARBA" id="ARBA00038219"/>
    </source>
</evidence>
<proteinExistence type="inferred from homology"/>
<keyword evidence="4" id="KW-0732">Signal</keyword>
<evidence type="ECO:0000256" key="4">
    <source>
        <dbReference type="ARBA" id="ARBA00022729"/>
    </source>
</evidence>
<gene>
    <name evidence="8" type="ORF">GSTUAT00001548001</name>
</gene>
<evidence type="ECO:0000256" key="5">
    <source>
        <dbReference type="ARBA" id="ARBA00022737"/>
    </source>
</evidence>
<evidence type="ECO:0000256" key="2">
    <source>
        <dbReference type="ARBA" id="ARBA00022512"/>
    </source>
</evidence>
<reference evidence="8" key="1">
    <citation type="submission" date="2015-10" db="EMBL/GenBank/DDBJ databases">
        <authorList>
            <person name="Regsiter A."/>
            <person name="william w."/>
        </authorList>
    </citation>
    <scope>NUCLEOTIDE SEQUENCE</scope>
    <source>
        <strain evidence="8">Montdore</strain>
    </source>
</reference>
<dbReference type="InterPro" id="IPR054508">
    <property type="entry name" value="PIR1-like_C"/>
</dbReference>
<evidence type="ECO:0000256" key="1">
    <source>
        <dbReference type="ARBA" id="ARBA00004191"/>
    </source>
</evidence>
<comment type="subcellular location">
    <subcellularLocation>
        <location evidence="1">Secreted</location>
        <location evidence="1">Cell wall</location>
    </subcellularLocation>
</comment>
<protein>
    <recommendedName>
        <fullName evidence="7">Cell wall mannoprotein PIR1-like C-terminal domain-containing protein</fullName>
    </recommendedName>
</protein>
<dbReference type="AlphaFoldDB" id="A0A292Q5Q7"/>
<evidence type="ECO:0000259" key="7">
    <source>
        <dbReference type="Pfam" id="PF22799"/>
    </source>
</evidence>
<evidence type="ECO:0000256" key="3">
    <source>
        <dbReference type="ARBA" id="ARBA00022525"/>
    </source>
</evidence>
<organism evidence="8 9">
    <name type="scientific">Tuber aestivum</name>
    <name type="common">summer truffle</name>
    <dbReference type="NCBI Taxonomy" id="59557"/>
    <lineage>
        <taxon>Eukaryota</taxon>
        <taxon>Fungi</taxon>
        <taxon>Dikarya</taxon>
        <taxon>Ascomycota</taxon>
        <taxon>Pezizomycotina</taxon>
        <taxon>Pezizomycetes</taxon>
        <taxon>Pezizales</taxon>
        <taxon>Tuberaceae</taxon>
        <taxon>Tuber</taxon>
    </lineage>
</organism>
<keyword evidence="5" id="KW-0677">Repeat</keyword>
<name>A0A292Q5Q7_9PEZI</name>
<dbReference type="PANTHER" id="PTHR47254:SF1">
    <property type="entry name" value="CELL WALL MANNOPROTEIN CIS3-RELATED"/>
    <property type="match status" value="1"/>
</dbReference>
<comment type="similarity">
    <text evidence="6">Belongs to the PIR protein family.</text>
</comment>
<feature type="domain" description="Cell wall mannoprotein PIR1-like C-terminal" evidence="7">
    <location>
        <begin position="214"/>
        <end position="288"/>
    </location>
</feature>
<dbReference type="Proteomes" id="UP001412239">
    <property type="component" value="Unassembled WGS sequence"/>
</dbReference>
<evidence type="ECO:0000313" key="9">
    <source>
        <dbReference type="Proteomes" id="UP001412239"/>
    </source>
</evidence>
<dbReference type="Pfam" id="PF00399">
    <property type="entry name" value="PIR"/>
    <property type="match status" value="2"/>
</dbReference>
<evidence type="ECO:0000313" key="8">
    <source>
        <dbReference type="EMBL" id="CUS14258.1"/>
    </source>
</evidence>